<dbReference type="InterPro" id="IPR050587">
    <property type="entry name" value="GNT1/Glycosyltrans_8"/>
</dbReference>
<dbReference type="GO" id="GO:0008466">
    <property type="term" value="F:glycogenin glucosyltransferase activity"/>
    <property type="evidence" value="ECO:0007669"/>
    <property type="project" value="UniProtKB-EC"/>
</dbReference>
<feature type="compositionally biased region" description="Pro residues" evidence="14">
    <location>
        <begin position="405"/>
        <end position="415"/>
    </location>
</feature>
<comment type="subcellular location">
    <subcellularLocation>
        <location evidence="2">Cytoplasm</location>
    </subcellularLocation>
</comment>
<evidence type="ECO:0000256" key="4">
    <source>
        <dbReference type="ARBA" id="ARBA00022679"/>
    </source>
</evidence>
<evidence type="ECO:0000256" key="10">
    <source>
        <dbReference type="ARBA" id="ARBA00038934"/>
    </source>
</evidence>
<dbReference type="OrthoDB" id="2014201at2759"/>
<dbReference type="GO" id="GO:0046872">
    <property type="term" value="F:metal ion binding"/>
    <property type="evidence" value="ECO:0007669"/>
    <property type="project" value="UniProtKB-KW"/>
</dbReference>
<feature type="compositionally biased region" description="Low complexity" evidence="14">
    <location>
        <begin position="975"/>
        <end position="990"/>
    </location>
</feature>
<evidence type="ECO:0000256" key="11">
    <source>
        <dbReference type="ARBA" id="ARBA00050886"/>
    </source>
</evidence>
<feature type="compositionally biased region" description="Polar residues" evidence="14">
    <location>
        <begin position="454"/>
        <end position="464"/>
    </location>
</feature>
<evidence type="ECO:0000256" key="8">
    <source>
        <dbReference type="ARBA" id="ARBA00023211"/>
    </source>
</evidence>
<feature type="compositionally biased region" description="Pro residues" evidence="14">
    <location>
        <begin position="551"/>
        <end position="563"/>
    </location>
</feature>
<feature type="compositionally biased region" description="Acidic residues" evidence="14">
    <location>
        <begin position="752"/>
        <end position="770"/>
    </location>
</feature>
<evidence type="ECO:0000256" key="12">
    <source>
        <dbReference type="ARBA" id="ARBA00052293"/>
    </source>
</evidence>
<dbReference type="SUPFAM" id="SSF53448">
    <property type="entry name" value="Nucleotide-diphospho-sugar transferases"/>
    <property type="match status" value="1"/>
</dbReference>
<keyword evidence="16" id="KW-1185">Reference proteome</keyword>
<feature type="region of interest" description="Disordered" evidence="14">
    <location>
        <begin position="386"/>
        <end position="569"/>
    </location>
</feature>
<evidence type="ECO:0000256" key="13">
    <source>
        <dbReference type="ARBA" id="ARBA00057883"/>
    </source>
</evidence>
<keyword evidence="7" id="KW-0325">Glycoprotein</keyword>
<dbReference type="Pfam" id="PF01501">
    <property type="entry name" value="Glyco_transf_8"/>
    <property type="match status" value="1"/>
</dbReference>
<evidence type="ECO:0000256" key="9">
    <source>
        <dbReference type="ARBA" id="ARBA00038162"/>
    </source>
</evidence>
<dbReference type="Gene3D" id="3.90.550.10">
    <property type="entry name" value="Spore Coat Polysaccharide Biosynthesis Protein SpsA, Chain A"/>
    <property type="match status" value="1"/>
</dbReference>
<dbReference type="FunFam" id="3.90.550.10:FF:000092">
    <property type="entry name" value="Glycogenin 2"/>
    <property type="match status" value="1"/>
</dbReference>
<keyword evidence="3" id="KW-0963">Cytoplasm</keyword>
<evidence type="ECO:0000256" key="2">
    <source>
        <dbReference type="ARBA" id="ARBA00004496"/>
    </source>
</evidence>
<protein>
    <recommendedName>
        <fullName evidence="10">glycogenin glucosyltransferase</fullName>
        <ecNumber evidence="10">2.4.1.186</ecNumber>
    </recommendedName>
</protein>
<feature type="compositionally biased region" description="Basic and acidic residues" evidence="14">
    <location>
        <begin position="477"/>
        <end position="487"/>
    </location>
</feature>
<sequence>MAGPYAFVTLISSDAYLPGALAQAAALRDVHPHPPVFPEVSFKTICLVTPETVDVATIKLLRRAFDLVIGVEVLEQDNNTNLELLGRPDLTTVLTKLHVFRLTQYSKIIFLDADVLPIRPLSHLFNIPHEFAAAPDVGWPDIFNSGVLVLSPGGDKFNDLNELLKSKGSWDGGDQGLLNEWRAGNWHRLSFTYNTTPTAAYTYAPAYERFGSQINAIHFIGSNKPWKSIPSRSPFLRDKSPTPEPRSSQQAYDYESLVDRWFTVYDKHYRSQPIVPPSFEVRHYSSAWDPPDSSSSVRAESSKPFSMEDLRRIAIQGMAVAGFEVPPPSGQQGEGEYQSMPLEGRFDLMRLKKAAEESEASTSASSTHPEPRLEINFADTESPMTSMAQHLGLPGDFPPWDTLPTPGPNEVPPSPKFRFRSLPPTPTPAPDYYASSAGQTSDSDAWPSAENPGDQGSQVLSQLFGQPYPALQLPSHDAPHGEPTEAQHHRHHHDRHNGHHHDHHHDPHHQHAKGDQRRHVQHQHDSPVPEYQQESIRRPPSPPLISWNPAVEPPPNTPPPPSGFPTDTYFKNVWDQTHRFPQTQKGTPEQSSELFQAPPLPQIPEALRAQGHYTNVTGEGIMGFTPSPDRSKVKPVFPWEDKPRQMPGRVFPKSDAPLPAHFSLKGRTSPTIPKTPERAQPPKKSPLLPPPEFPTTSGYSNAWDNVPGIKDYASRLARPPPVPALAPAFDDHLWRKDTASWDEKVEASSRDGDDEDEGDEDEEVGGADSDDDKRSQRRSRAPSAVEDTRQVQKSAQKHYYSQGVQTILREKRSQGIQVATLVEPPSRDRSRRSSASSKRSVGSGASIGREANHTSGPLTKPGASSTAGSIRPRSISNGSFGHPLFMDPASRAHRHFITSPSSVPKRPPSKPVTIRSPESPKVTTPPRIGTPQRSITPPKIHSPPKVSTPPARPSIQIDRHIPNPSKGPSIISHQISNDSSIGSPPSSVGPVSPPDDQPFTSSPIRKGTRVWDPARGVELFKRGSEEVLARFLKMGSWEENTR</sequence>
<dbReference type="GO" id="GO:0005737">
    <property type="term" value="C:cytoplasm"/>
    <property type="evidence" value="ECO:0007669"/>
    <property type="project" value="UniProtKB-SubCell"/>
</dbReference>
<feature type="compositionally biased region" description="Basic residues" evidence="14">
    <location>
        <begin position="488"/>
        <end position="511"/>
    </location>
</feature>
<evidence type="ECO:0000256" key="1">
    <source>
        <dbReference type="ARBA" id="ARBA00001936"/>
    </source>
</evidence>
<proteinExistence type="inferred from homology"/>
<reference evidence="15" key="1">
    <citation type="submission" date="2020-11" db="EMBL/GenBank/DDBJ databases">
        <authorList>
            <consortium name="DOE Joint Genome Institute"/>
            <person name="Ahrendt S."/>
            <person name="Riley R."/>
            <person name="Andreopoulos W."/>
            <person name="Labutti K."/>
            <person name="Pangilinan J."/>
            <person name="Ruiz-Duenas F.J."/>
            <person name="Barrasa J.M."/>
            <person name="Sanchez-Garcia M."/>
            <person name="Camarero S."/>
            <person name="Miyauchi S."/>
            <person name="Serrano A."/>
            <person name="Linde D."/>
            <person name="Babiker R."/>
            <person name="Drula E."/>
            <person name="Ayuso-Fernandez I."/>
            <person name="Pacheco R."/>
            <person name="Padilla G."/>
            <person name="Ferreira P."/>
            <person name="Barriuso J."/>
            <person name="Kellner H."/>
            <person name="Castanera R."/>
            <person name="Alfaro M."/>
            <person name="Ramirez L."/>
            <person name="Pisabarro A.G."/>
            <person name="Kuo A."/>
            <person name="Tritt A."/>
            <person name="Lipzen A."/>
            <person name="He G."/>
            <person name="Yan M."/>
            <person name="Ng V."/>
            <person name="Cullen D."/>
            <person name="Martin F."/>
            <person name="Rosso M.-N."/>
            <person name="Henrissat B."/>
            <person name="Hibbett D."/>
            <person name="Martinez A.T."/>
            <person name="Grigoriev I.V."/>
        </authorList>
    </citation>
    <scope>NUCLEOTIDE SEQUENCE</scope>
    <source>
        <strain evidence="15">MF-IS2</strain>
    </source>
</reference>
<dbReference type="InterPro" id="IPR002495">
    <property type="entry name" value="Glyco_trans_8"/>
</dbReference>
<feature type="compositionally biased region" description="Polar residues" evidence="14">
    <location>
        <begin position="853"/>
        <end position="879"/>
    </location>
</feature>
<evidence type="ECO:0000313" key="15">
    <source>
        <dbReference type="EMBL" id="KAF9454096.1"/>
    </source>
</evidence>
<evidence type="ECO:0000256" key="5">
    <source>
        <dbReference type="ARBA" id="ARBA00022723"/>
    </source>
</evidence>
<feature type="compositionally biased region" description="Low complexity" evidence="14">
    <location>
        <begin position="833"/>
        <end position="846"/>
    </location>
</feature>
<comment type="function">
    <text evidence="13">Self-glucosylating initiator of glycogen synthesis. It catalyzes the formation of a short alpha (1,4)-glucosyl chain covalently attached via a glucose 1-O-tyrosyl linkage to internal tyrosine residues and these chains act as primers for the elongation reaction catalyzed by glycogen synthase.</text>
</comment>
<dbReference type="PANTHER" id="PTHR11183">
    <property type="entry name" value="GLYCOGENIN SUBFAMILY MEMBER"/>
    <property type="match status" value="1"/>
</dbReference>
<feature type="compositionally biased region" description="Pro residues" evidence="14">
    <location>
        <begin position="683"/>
        <end position="693"/>
    </location>
</feature>
<comment type="cofactor">
    <cofactor evidence="1">
        <name>Mn(2+)</name>
        <dbReference type="ChEBI" id="CHEBI:29035"/>
    </cofactor>
</comment>
<feature type="compositionally biased region" description="Basic and acidic residues" evidence="14">
    <location>
        <begin position="740"/>
        <end position="751"/>
    </location>
</feature>
<feature type="region of interest" description="Disordered" evidence="14">
    <location>
        <begin position="740"/>
        <end position="1007"/>
    </location>
</feature>
<evidence type="ECO:0000256" key="3">
    <source>
        <dbReference type="ARBA" id="ARBA00022490"/>
    </source>
</evidence>
<dbReference type="EMBL" id="MU151056">
    <property type="protein sequence ID" value="KAF9454096.1"/>
    <property type="molecule type" value="Genomic_DNA"/>
</dbReference>
<keyword evidence="4" id="KW-0808">Transferase</keyword>
<evidence type="ECO:0000256" key="6">
    <source>
        <dbReference type="ARBA" id="ARBA00023056"/>
    </source>
</evidence>
<comment type="similarity">
    <text evidence="9">Belongs to the glycosyltransferase 8 family. Glycogenin subfamily.</text>
</comment>
<gene>
    <name evidence="15" type="ORF">P691DRAFT_810811</name>
</gene>
<name>A0A9P5XRN1_9AGAR</name>
<dbReference type="CDD" id="cd02537">
    <property type="entry name" value="GT8_Glycogenin"/>
    <property type="match status" value="1"/>
</dbReference>
<feature type="region of interest" description="Disordered" evidence="14">
    <location>
        <begin position="231"/>
        <end position="250"/>
    </location>
</feature>
<keyword evidence="6" id="KW-0320">Glycogen biosynthesis</keyword>
<keyword evidence="5" id="KW-0479">Metal-binding</keyword>
<evidence type="ECO:0000256" key="7">
    <source>
        <dbReference type="ARBA" id="ARBA00023180"/>
    </source>
</evidence>
<feature type="compositionally biased region" description="Basic and acidic residues" evidence="14">
    <location>
        <begin position="512"/>
        <end position="527"/>
    </location>
</feature>
<evidence type="ECO:0000256" key="14">
    <source>
        <dbReference type="SAM" id="MobiDB-lite"/>
    </source>
</evidence>
<dbReference type="GO" id="GO:0005978">
    <property type="term" value="P:glycogen biosynthetic process"/>
    <property type="evidence" value="ECO:0007669"/>
    <property type="project" value="UniProtKB-KW"/>
</dbReference>
<dbReference type="Proteomes" id="UP000807342">
    <property type="component" value="Unassembled WGS sequence"/>
</dbReference>
<keyword evidence="8" id="KW-0464">Manganese</keyword>
<comment type="catalytic activity">
    <reaction evidence="11">
        <text>[1,4-alpha-D-glucosyl](n)-L-tyrosyl-[glycogenin] + UDP-alpha-D-glucose = [1,4-alpha-D-glucosyl](n+1)-L-tyrosyl-[glycogenin] + UDP + H(+)</text>
        <dbReference type="Rhea" id="RHEA:56560"/>
        <dbReference type="Rhea" id="RHEA-COMP:14606"/>
        <dbReference type="Rhea" id="RHEA-COMP:14607"/>
        <dbReference type="ChEBI" id="CHEBI:15378"/>
        <dbReference type="ChEBI" id="CHEBI:58223"/>
        <dbReference type="ChEBI" id="CHEBI:58885"/>
        <dbReference type="ChEBI" id="CHEBI:140574"/>
        <dbReference type="EC" id="2.4.1.186"/>
    </reaction>
</comment>
<organism evidence="15 16">
    <name type="scientific">Macrolepiota fuliginosa MF-IS2</name>
    <dbReference type="NCBI Taxonomy" id="1400762"/>
    <lineage>
        <taxon>Eukaryota</taxon>
        <taxon>Fungi</taxon>
        <taxon>Dikarya</taxon>
        <taxon>Basidiomycota</taxon>
        <taxon>Agaricomycotina</taxon>
        <taxon>Agaricomycetes</taxon>
        <taxon>Agaricomycetidae</taxon>
        <taxon>Agaricales</taxon>
        <taxon>Agaricineae</taxon>
        <taxon>Agaricaceae</taxon>
        <taxon>Macrolepiota</taxon>
    </lineage>
</organism>
<dbReference type="AlphaFoldDB" id="A0A9P5XRN1"/>
<accession>A0A9P5XRN1</accession>
<evidence type="ECO:0000313" key="16">
    <source>
        <dbReference type="Proteomes" id="UP000807342"/>
    </source>
</evidence>
<dbReference type="InterPro" id="IPR029044">
    <property type="entry name" value="Nucleotide-diphossugar_trans"/>
</dbReference>
<comment type="caution">
    <text evidence="15">The sequence shown here is derived from an EMBL/GenBank/DDBJ whole genome shotgun (WGS) entry which is preliminary data.</text>
</comment>
<feature type="region of interest" description="Disordered" evidence="14">
    <location>
        <begin position="353"/>
        <end position="373"/>
    </location>
</feature>
<dbReference type="EC" id="2.4.1.186" evidence="10"/>
<feature type="region of interest" description="Disordered" evidence="14">
    <location>
        <begin position="639"/>
        <end position="707"/>
    </location>
</feature>
<comment type="catalytic activity">
    <reaction evidence="12">
        <text>L-tyrosyl-[glycogenin] + UDP-alpha-D-glucose = alpha-D-glucosyl-L-tyrosyl-[glycogenin] + UDP + H(+)</text>
        <dbReference type="Rhea" id="RHEA:23360"/>
        <dbReference type="Rhea" id="RHEA-COMP:14604"/>
        <dbReference type="Rhea" id="RHEA-COMP:14605"/>
        <dbReference type="ChEBI" id="CHEBI:15378"/>
        <dbReference type="ChEBI" id="CHEBI:46858"/>
        <dbReference type="ChEBI" id="CHEBI:58223"/>
        <dbReference type="ChEBI" id="CHEBI:58885"/>
        <dbReference type="ChEBI" id="CHEBI:140573"/>
        <dbReference type="EC" id="2.4.1.186"/>
    </reaction>
</comment>